<evidence type="ECO:0008006" key="3">
    <source>
        <dbReference type="Google" id="ProtNLM"/>
    </source>
</evidence>
<dbReference type="EMBL" id="VTUX01000007">
    <property type="protein sequence ID" value="KAA1189676.1"/>
    <property type="molecule type" value="Genomic_DNA"/>
</dbReference>
<name>A0A5B0WS05_9GAMM</name>
<accession>A0A5B0WS05</accession>
<dbReference type="RefSeq" id="WP_149612286.1">
    <property type="nucleotide sequence ID" value="NZ_VTUX01000007.1"/>
</dbReference>
<dbReference type="Gene3D" id="1.10.645.10">
    <property type="entry name" value="Cytochrome-c3 Hydrogenase, chain B"/>
    <property type="match status" value="2"/>
</dbReference>
<reference evidence="1 2" key="1">
    <citation type="submission" date="2019-09" db="EMBL/GenBank/DDBJ databases">
        <authorList>
            <person name="Chen X.-Y."/>
        </authorList>
    </citation>
    <scope>NUCLEOTIDE SEQUENCE [LARGE SCALE GENOMIC DNA]</scope>
    <source>
        <strain evidence="1 2">NY5</strain>
    </source>
</reference>
<evidence type="ECO:0000313" key="1">
    <source>
        <dbReference type="EMBL" id="KAA1189676.1"/>
    </source>
</evidence>
<protein>
    <recommendedName>
        <fullName evidence="3">Hydrogenase expression/formation protein HupK</fullName>
    </recommendedName>
</protein>
<organism evidence="1 2">
    <name type="scientific">Pseudohalioglobus sediminis</name>
    <dbReference type="NCBI Taxonomy" id="2606449"/>
    <lineage>
        <taxon>Bacteria</taxon>
        <taxon>Pseudomonadati</taxon>
        <taxon>Pseudomonadota</taxon>
        <taxon>Gammaproteobacteria</taxon>
        <taxon>Cellvibrionales</taxon>
        <taxon>Halieaceae</taxon>
        <taxon>Pseudohalioglobus</taxon>
    </lineage>
</organism>
<dbReference type="PANTHER" id="PTHR42958:SF4">
    <property type="entry name" value="HYDROGENASE EXPRESSION_FORMATION PROTEIN HUPK"/>
    <property type="match status" value="1"/>
</dbReference>
<proteinExistence type="predicted"/>
<sequence>MTPLASQGPRIEVRLGRGRVDIHQHRPNVLAQLTGMPLAQALALVPRLLPVCGAAQSIAAARAVEAARGMAAEAPAEAEREQQLVREQAAAAGWRLAVDWPDITGAPRQMAWLKRLRDSSSDAQRAALLMDALPGLAGVQTMADLLDWSAAGDGVAAQLLASIGALQQGAASRRRRGDALLARARDILAGPEYDPLAPGAQATEVGPYAMARHHLAAQLEHAPGQAFQRTAALLLDTLAIAETLAGQAMTAPEANSWAEPGRCGTGRAITARGPVFHRVQLAEDDSVAHWHALAPTDWHFAPDGAVANTLAGCSDTGEARLLLAGFDPCVPCTVTEKER</sequence>
<dbReference type="PANTHER" id="PTHR42958">
    <property type="entry name" value="HYDROGENASE-2 LARGE CHAIN"/>
    <property type="match status" value="1"/>
</dbReference>
<dbReference type="Proteomes" id="UP000323708">
    <property type="component" value="Unassembled WGS sequence"/>
</dbReference>
<gene>
    <name evidence="1" type="ORF">F0M18_15110</name>
</gene>
<dbReference type="AlphaFoldDB" id="A0A5B0WS05"/>
<dbReference type="InterPro" id="IPR029014">
    <property type="entry name" value="NiFe-Hase_large"/>
</dbReference>
<evidence type="ECO:0000313" key="2">
    <source>
        <dbReference type="Proteomes" id="UP000323708"/>
    </source>
</evidence>
<keyword evidence="2" id="KW-1185">Reference proteome</keyword>
<dbReference type="SUPFAM" id="SSF56762">
    <property type="entry name" value="HydB/Nqo4-like"/>
    <property type="match status" value="1"/>
</dbReference>
<comment type="caution">
    <text evidence="1">The sequence shown here is derived from an EMBL/GenBank/DDBJ whole genome shotgun (WGS) entry which is preliminary data.</text>
</comment>
<dbReference type="InterPro" id="IPR050867">
    <property type="entry name" value="NiFe/NiFeSe_hydrgnase_LSU"/>
</dbReference>